<feature type="compositionally biased region" description="Polar residues" evidence="1">
    <location>
        <begin position="103"/>
        <end position="119"/>
    </location>
</feature>
<comment type="caution">
    <text evidence="2">The sequence shown here is derived from an EMBL/GenBank/DDBJ whole genome shotgun (WGS) entry which is preliminary data.</text>
</comment>
<name>A0A2T7NQK7_POMCA</name>
<dbReference type="AlphaFoldDB" id="A0A2T7NQK7"/>
<organism evidence="2 3">
    <name type="scientific">Pomacea canaliculata</name>
    <name type="common">Golden apple snail</name>
    <dbReference type="NCBI Taxonomy" id="400727"/>
    <lineage>
        <taxon>Eukaryota</taxon>
        <taxon>Metazoa</taxon>
        <taxon>Spiralia</taxon>
        <taxon>Lophotrochozoa</taxon>
        <taxon>Mollusca</taxon>
        <taxon>Gastropoda</taxon>
        <taxon>Caenogastropoda</taxon>
        <taxon>Architaenioglossa</taxon>
        <taxon>Ampullarioidea</taxon>
        <taxon>Ampullariidae</taxon>
        <taxon>Pomacea</taxon>
    </lineage>
</organism>
<keyword evidence="3" id="KW-1185">Reference proteome</keyword>
<proteinExistence type="predicted"/>
<gene>
    <name evidence="2" type="ORF">C0Q70_16727</name>
</gene>
<evidence type="ECO:0000313" key="2">
    <source>
        <dbReference type="EMBL" id="PVD23455.1"/>
    </source>
</evidence>
<dbReference type="EMBL" id="PZQS01000010">
    <property type="protein sequence ID" value="PVD23455.1"/>
    <property type="molecule type" value="Genomic_DNA"/>
</dbReference>
<evidence type="ECO:0000313" key="3">
    <source>
        <dbReference type="Proteomes" id="UP000245119"/>
    </source>
</evidence>
<dbReference type="Proteomes" id="UP000245119">
    <property type="component" value="Linkage Group LG10"/>
</dbReference>
<evidence type="ECO:0000256" key="1">
    <source>
        <dbReference type="SAM" id="MobiDB-lite"/>
    </source>
</evidence>
<accession>A0A2T7NQK7</accession>
<protein>
    <submittedName>
        <fullName evidence="2">Uncharacterized protein</fullName>
    </submittedName>
</protein>
<feature type="region of interest" description="Disordered" evidence="1">
    <location>
        <begin position="103"/>
        <end position="125"/>
    </location>
</feature>
<reference evidence="2 3" key="1">
    <citation type="submission" date="2018-04" db="EMBL/GenBank/DDBJ databases">
        <title>The genome of golden apple snail Pomacea canaliculata provides insight into stress tolerance and invasive adaptation.</title>
        <authorList>
            <person name="Liu C."/>
            <person name="Liu B."/>
            <person name="Ren Y."/>
            <person name="Zhang Y."/>
            <person name="Wang H."/>
            <person name="Li S."/>
            <person name="Jiang F."/>
            <person name="Yin L."/>
            <person name="Zhang G."/>
            <person name="Qian W."/>
            <person name="Fan W."/>
        </authorList>
    </citation>
    <scope>NUCLEOTIDE SEQUENCE [LARGE SCALE GENOMIC DNA]</scope>
    <source>
        <strain evidence="2">SZHN2017</strain>
        <tissue evidence="2">Muscle</tissue>
    </source>
</reference>
<sequence>MGQNTPDAAMLVESNLSGCSVKTHAPLTSAARLASLVLQSPARLLMRLRCTPVAVAAAGGVGCGAVRVVWSRRLRNLTPASTGPHCTTRSHLLRPYVSSLVSTGSSGRKISTPTQTSDASCLPTSSLLNLPPPAAHRRKKLFPHCGEQNPYWSDGTASREDPGIPGCDGRAHTMSTLVTFPTKRCNPHAQWRSLVTMTTLTVDPGAVNKRTSPELSVERRLQHQPHRQDELNKFKGQVLASETCPRGVGCLKQQLPQTRPADSDHDSSELVPRSRVVHLAPVPPAYPPSSDDDTRSTRDFRNSFISSDTSLASLPPSASIRRLAPVTGNRNQTRALVYTRNVSLQPPPHKRRRTER</sequence>
<feature type="region of interest" description="Disordered" evidence="1">
    <location>
        <begin position="255"/>
        <end position="300"/>
    </location>
</feature>